<protein>
    <submittedName>
        <fullName evidence="2">Uncharacterized protein</fullName>
    </submittedName>
</protein>
<evidence type="ECO:0000313" key="3">
    <source>
        <dbReference type="Proteomes" id="UP000505355"/>
    </source>
</evidence>
<keyword evidence="1" id="KW-0732">Signal</keyword>
<organism evidence="2 3">
    <name type="scientific">Mucilaginibacter mali</name>
    <dbReference type="NCBI Taxonomy" id="2740462"/>
    <lineage>
        <taxon>Bacteria</taxon>
        <taxon>Pseudomonadati</taxon>
        <taxon>Bacteroidota</taxon>
        <taxon>Sphingobacteriia</taxon>
        <taxon>Sphingobacteriales</taxon>
        <taxon>Sphingobacteriaceae</taxon>
        <taxon>Mucilaginibacter</taxon>
    </lineage>
</organism>
<dbReference type="AlphaFoldDB" id="A0A7D4UF89"/>
<evidence type="ECO:0000313" key="2">
    <source>
        <dbReference type="EMBL" id="QKJ30036.1"/>
    </source>
</evidence>
<dbReference type="EMBL" id="CP054139">
    <property type="protein sequence ID" value="QKJ30036.1"/>
    <property type="molecule type" value="Genomic_DNA"/>
</dbReference>
<dbReference type="KEGG" id="mmab:HQ865_09795"/>
<proteinExistence type="predicted"/>
<gene>
    <name evidence="2" type="ORF">HQ865_09795</name>
</gene>
<evidence type="ECO:0000256" key="1">
    <source>
        <dbReference type="SAM" id="SignalP"/>
    </source>
</evidence>
<dbReference type="Proteomes" id="UP000505355">
    <property type="component" value="Chromosome"/>
</dbReference>
<feature type="signal peptide" evidence="1">
    <location>
        <begin position="1"/>
        <end position="21"/>
    </location>
</feature>
<feature type="chain" id="PRO_5028999152" evidence="1">
    <location>
        <begin position="22"/>
        <end position="243"/>
    </location>
</feature>
<accession>A0A7D4UF89</accession>
<name>A0A7D4UF89_9SPHI</name>
<reference evidence="2 3" key="1">
    <citation type="submission" date="2020-05" db="EMBL/GenBank/DDBJ databases">
        <title>Mucilaginibacter mali sp. nov.</title>
        <authorList>
            <person name="Kim H.S."/>
            <person name="Lee K.C."/>
            <person name="Suh M.K."/>
            <person name="Kim J.-S."/>
            <person name="Han K.-I."/>
            <person name="Eom M.K."/>
            <person name="Shin Y.K."/>
            <person name="Lee J.-S."/>
        </authorList>
    </citation>
    <scope>NUCLEOTIDE SEQUENCE [LARGE SCALE GENOMIC DNA]</scope>
    <source>
        <strain evidence="2 3">G2-14</strain>
    </source>
</reference>
<sequence>MKTICLITFSLLISSVCIAQATVEQAEKLTKKITAFYHVLQADPKVKHGLYQARHDKNMALASGLYENDKRVGLWHFFDYQGNLLQNFNYDKNVLTYEALDDQVNGFKYFFDKTVKATDTVTKPIKIGGRYFGYLNYMTLFKLPKEFDTESHPSYNLITVELLVSPGGHLADYIIHLPVWGGKKDLSFNIDMLSEEDKVFIPATINGEPVSARIIIPCSIDGRGNLTFGILAKVLESMREDSN</sequence>
<dbReference type="RefSeq" id="WP_173414726.1">
    <property type="nucleotide sequence ID" value="NZ_CP054139.1"/>
</dbReference>
<keyword evidence="3" id="KW-1185">Reference proteome</keyword>